<comment type="caution">
    <text evidence="1">The sequence shown here is derived from an EMBL/GenBank/DDBJ whole genome shotgun (WGS) entry which is preliminary data.</text>
</comment>
<protein>
    <submittedName>
        <fullName evidence="1">Uncharacterized protein</fullName>
    </submittedName>
</protein>
<name>A0ABT3Y0R8_9FLAO</name>
<proteinExistence type="predicted"/>
<accession>A0ABT3Y0R8</accession>
<gene>
    <name evidence="1" type="ORF">OEA66_05060</name>
</gene>
<organism evidence="1 2">
    <name type="scientific">Chryseobacterium luquanense</name>
    <dbReference type="NCBI Taxonomy" id="2983766"/>
    <lineage>
        <taxon>Bacteria</taxon>
        <taxon>Pseudomonadati</taxon>
        <taxon>Bacteroidota</taxon>
        <taxon>Flavobacteriia</taxon>
        <taxon>Flavobacteriales</taxon>
        <taxon>Weeksellaceae</taxon>
        <taxon>Chryseobacterium group</taxon>
        <taxon>Chryseobacterium</taxon>
    </lineage>
</organism>
<reference evidence="1" key="1">
    <citation type="submission" date="2022-10" db="EMBL/GenBank/DDBJ databases">
        <title>Chryseobacterium sp. nov., a novel bacterial species.</title>
        <authorList>
            <person name="Cao Y."/>
        </authorList>
    </citation>
    <scope>NUCLEOTIDE SEQUENCE</scope>
    <source>
        <strain evidence="1">KC 927</strain>
    </source>
</reference>
<evidence type="ECO:0000313" key="1">
    <source>
        <dbReference type="EMBL" id="MCX8531727.1"/>
    </source>
</evidence>
<sequence length="130" mass="15771">MIEWSIFLISEKLKIYQRFEGEIRFGPKYLQLKTEPNIQEFYGKIFGDWFYKTSDGIFLQEWSSLQYANSNLIYIDFKELKSITLQKNIESVFWNMSEDNKYYNLNINTNFIEIRINKDVINKKYTTNDL</sequence>
<evidence type="ECO:0000313" key="2">
    <source>
        <dbReference type="Proteomes" id="UP001070176"/>
    </source>
</evidence>
<dbReference type="RefSeq" id="WP_267280360.1">
    <property type="nucleotide sequence ID" value="NZ_JAOVZV010000003.1"/>
</dbReference>
<dbReference type="EMBL" id="JAOVZV010000003">
    <property type="protein sequence ID" value="MCX8531727.1"/>
    <property type="molecule type" value="Genomic_DNA"/>
</dbReference>
<dbReference type="Proteomes" id="UP001070176">
    <property type="component" value="Unassembled WGS sequence"/>
</dbReference>
<keyword evidence="2" id="KW-1185">Reference proteome</keyword>